<sequence length="350" mass="38388">QQKDPAQSVSTSTTGQVTPAASSLVSADLQIPTVSADVAADIAKYTNKIMDTIKGTMTEIYNDLSKSTSGNTIAEIRRLRIEIEKLQWLHQQELSEMKHNLDERQSQSGGVDAGARPSLSQVKKSWGFRRTTIARREFMEEVGDLTHSPPLVRRGRSRRAIQAPETNTEDGTKQKTTRTARSVIEDLQWSAPSSPVSEDSKEPSETCAGGAFDPSLWQDLGSAFHTAFSLLGGNEGLSLTDALAVPAFLGPANEIEPTDLQPVEENEVPENLEDMDITQPVAPDNVTERESDYVVLISSQEEDSDEMTLLQIKEQLATSSRPGDSKAREKLQQPDLLQSPKDELSPKTTR</sequence>
<keyword evidence="7" id="KW-1185">Reference proteome</keyword>
<dbReference type="EMBL" id="JAHRIN010042106">
    <property type="protein sequence ID" value="MEQ2205468.1"/>
    <property type="molecule type" value="Genomic_DNA"/>
</dbReference>
<dbReference type="PANTHER" id="PTHR46453">
    <property type="entry name" value="PROTEIN KINASE C-BINDING PROTEIN 1"/>
    <property type="match status" value="1"/>
</dbReference>
<feature type="compositionally biased region" description="Basic and acidic residues" evidence="4">
    <location>
        <begin position="340"/>
        <end position="350"/>
    </location>
</feature>
<organism evidence="6 7">
    <name type="scientific">Xenoophorus captivus</name>
    <dbReference type="NCBI Taxonomy" id="1517983"/>
    <lineage>
        <taxon>Eukaryota</taxon>
        <taxon>Metazoa</taxon>
        <taxon>Chordata</taxon>
        <taxon>Craniata</taxon>
        <taxon>Vertebrata</taxon>
        <taxon>Euteleostomi</taxon>
        <taxon>Actinopterygii</taxon>
        <taxon>Neopterygii</taxon>
        <taxon>Teleostei</taxon>
        <taxon>Neoteleostei</taxon>
        <taxon>Acanthomorphata</taxon>
        <taxon>Ovalentaria</taxon>
        <taxon>Atherinomorphae</taxon>
        <taxon>Cyprinodontiformes</taxon>
        <taxon>Goodeidae</taxon>
        <taxon>Xenoophorus</taxon>
    </lineage>
</organism>
<gene>
    <name evidence="6" type="ORF">XENOCAPTIV_030696</name>
</gene>
<feature type="compositionally biased region" description="Basic and acidic residues" evidence="4">
    <location>
        <begin position="323"/>
        <end position="332"/>
    </location>
</feature>
<feature type="non-terminal residue" evidence="6">
    <location>
        <position position="1"/>
    </location>
</feature>
<accession>A0ABV0RD33</accession>
<feature type="region of interest" description="Disordered" evidence="4">
    <location>
        <begin position="1"/>
        <end position="21"/>
    </location>
</feature>
<feature type="domain" description="ZMYND8 coiled-coil" evidence="5">
    <location>
        <begin position="79"/>
        <end position="102"/>
    </location>
</feature>
<comment type="caution">
    <text evidence="6">The sequence shown here is derived from an EMBL/GenBank/DDBJ whole genome shotgun (WGS) entry which is preliminary data.</text>
</comment>
<feature type="region of interest" description="Disordered" evidence="4">
    <location>
        <begin position="314"/>
        <end position="350"/>
    </location>
</feature>
<feature type="compositionally biased region" description="Low complexity" evidence="4">
    <location>
        <begin position="7"/>
        <end position="18"/>
    </location>
</feature>
<keyword evidence="2" id="KW-0863">Zinc-finger</keyword>
<protein>
    <recommendedName>
        <fullName evidence="5">ZMYND8 coiled-coil domain-containing protein</fullName>
    </recommendedName>
</protein>
<evidence type="ECO:0000256" key="1">
    <source>
        <dbReference type="ARBA" id="ARBA00022723"/>
    </source>
</evidence>
<dbReference type="PANTHER" id="PTHR46453:SF1">
    <property type="entry name" value="PROTEIN KINASE C BINDING PROTEIN 1, LIKE ISOFORM X1"/>
    <property type="match status" value="1"/>
</dbReference>
<dbReference type="Proteomes" id="UP001434883">
    <property type="component" value="Unassembled WGS sequence"/>
</dbReference>
<reference evidence="6 7" key="1">
    <citation type="submission" date="2021-06" db="EMBL/GenBank/DDBJ databases">
        <authorList>
            <person name="Palmer J.M."/>
        </authorList>
    </citation>
    <scope>NUCLEOTIDE SEQUENCE [LARGE SCALE GENOMIC DNA]</scope>
    <source>
        <strain evidence="6 7">XC_2019</strain>
        <tissue evidence="6">Muscle</tissue>
    </source>
</reference>
<evidence type="ECO:0000313" key="7">
    <source>
        <dbReference type="Proteomes" id="UP001434883"/>
    </source>
</evidence>
<keyword evidence="1" id="KW-0479">Metal-binding</keyword>
<evidence type="ECO:0000256" key="3">
    <source>
        <dbReference type="ARBA" id="ARBA00022833"/>
    </source>
</evidence>
<proteinExistence type="predicted"/>
<evidence type="ECO:0000313" key="6">
    <source>
        <dbReference type="EMBL" id="MEQ2205468.1"/>
    </source>
</evidence>
<name>A0ABV0RD33_9TELE</name>
<feature type="region of interest" description="Disordered" evidence="4">
    <location>
        <begin position="147"/>
        <end position="212"/>
    </location>
</feature>
<evidence type="ECO:0000256" key="2">
    <source>
        <dbReference type="ARBA" id="ARBA00022771"/>
    </source>
</evidence>
<keyword evidence="3" id="KW-0862">Zinc</keyword>
<dbReference type="Pfam" id="PF23460">
    <property type="entry name" value="ZMYND8_CC"/>
    <property type="match status" value="1"/>
</dbReference>
<evidence type="ECO:0000256" key="4">
    <source>
        <dbReference type="SAM" id="MobiDB-lite"/>
    </source>
</evidence>
<dbReference type="InterPro" id="IPR056987">
    <property type="entry name" value="ZMYND8_CC"/>
</dbReference>
<evidence type="ECO:0000259" key="5">
    <source>
        <dbReference type="Pfam" id="PF23460"/>
    </source>
</evidence>